<dbReference type="GO" id="GO:0140359">
    <property type="term" value="F:ABC-type transporter activity"/>
    <property type="evidence" value="ECO:0007669"/>
    <property type="project" value="InterPro"/>
</dbReference>
<keyword evidence="5" id="KW-0547">Nucleotide-binding</keyword>
<evidence type="ECO:0000256" key="2">
    <source>
        <dbReference type="ARBA" id="ARBA00022448"/>
    </source>
</evidence>
<dbReference type="EMBL" id="QICC01000029">
    <property type="protein sequence ID" value="RNM41680.1"/>
    <property type="molecule type" value="Genomic_DNA"/>
</dbReference>
<dbReference type="PROSITE" id="PS50893">
    <property type="entry name" value="ABC_TRANSPORTER_2"/>
    <property type="match status" value="1"/>
</dbReference>
<evidence type="ECO:0000313" key="16">
    <source>
        <dbReference type="Proteomes" id="UP000270112"/>
    </source>
</evidence>
<dbReference type="InterPro" id="IPR027417">
    <property type="entry name" value="P-loop_NTPase"/>
</dbReference>
<dbReference type="OrthoDB" id="9806127at2"/>
<accession>A0A3N0IZ37</accession>
<dbReference type="GO" id="GO:0034040">
    <property type="term" value="F:ATPase-coupled lipid transmembrane transporter activity"/>
    <property type="evidence" value="ECO:0007669"/>
    <property type="project" value="TreeGrafter"/>
</dbReference>
<evidence type="ECO:0000256" key="5">
    <source>
        <dbReference type="ARBA" id="ARBA00022741"/>
    </source>
</evidence>
<keyword evidence="4 10" id="KW-0812">Transmembrane</keyword>
<comment type="subcellular location">
    <subcellularLocation>
        <location evidence="1">Cell inner membrane</location>
        <topology evidence="1">Multi-pass membrane protein</topology>
    </subcellularLocation>
</comment>
<evidence type="ECO:0000259" key="11">
    <source>
        <dbReference type="PROSITE" id="PS50893"/>
    </source>
</evidence>
<dbReference type="Proteomes" id="UP000270112">
    <property type="component" value="Unassembled WGS sequence"/>
</dbReference>
<dbReference type="Gene3D" id="3.40.50.300">
    <property type="entry name" value="P-loop containing nucleotide triphosphate hydrolases"/>
    <property type="match status" value="1"/>
</dbReference>
<dbReference type="PROSITE" id="PS50929">
    <property type="entry name" value="ABC_TM1F"/>
    <property type="match status" value="1"/>
</dbReference>
<reference evidence="13 15" key="1">
    <citation type="journal article" date="2018" name="Elife">
        <title>Discovery and characterization of a prevalent human gut bacterial enzyme sufficient for the inactivation of a family of plant toxins.</title>
        <authorList>
            <person name="Koppel N."/>
            <person name="Bisanz J.E."/>
            <person name="Pandelia M.E."/>
            <person name="Turnbaugh P.J."/>
            <person name="Balskus E.P."/>
        </authorList>
    </citation>
    <scope>NUCLEOTIDE SEQUENCE [LARGE SCALE GENOMIC DNA]</scope>
    <source>
        <strain evidence="13 15">DSM 16107</strain>
    </source>
</reference>
<comment type="similarity">
    <text evidence="9">Belongs to the ABC transporter superfamily. Siderophore-Fe(3+) uptake transporter (SIUT) (TC 3.A.1.21) family.</text>
</comment>
<dbReference type="FunFam" id="3.40.50.300:FF:000221">
    <property type="entry name" value="Multidrug ABC transporter ATP-binding protein"/>
    <property type="match status" value="1"/>
</dbReference>
<sequence>MFKAIRRIIAWTGPYKRNLYLGCVCSFLMTWATAAPVMLAAWMLAQVQDDARGIAALDPRWVWLSLIIIVACILVRFAFSYGKNRLQESIGYEVAPEERVRIGTILKRVPLGYFSTVKTGDILATATTELGMLELQGMKMVDAVVNGYLSVAAIVVFLAFMYWPCAVAAVAGVALSGLALAGINRRSRALTPATHVATEHLAGSIVEYARGLGTAKSYGRGTSALEPMYAACAEAKQARLDVEYGFTPFNVLHLIALNLASVALVGCAAWACLHGELSLWMFLAIALFSFTLFGSVERVNDSAHMLGDLNDVLDRLEAIERAPFIDEDGRDVALERFDVEFENVAFSHGEGAEARRVLHDVSFRIPQGSTCAIVGPSGAGKTTVANLMARFYDVDEGRVRVGGHDVRELTCDSLLRAISMVFQNVYLFNDTVRANIAFGRPGATDEDVVEAARRAQCHDFIEALPQGYDTVVGEGGSSLSGGQKQRISIARALLKDAPLVILDEATASVDPENEALIQQAIGELTAGKTVVVIAHRLATIEAADQILVVDGGTVAQRGTHDELMAEGGTYRRFVELRAAAEGWRIGERVAASESPVSCRAQIIG</sequence>
<evidence type="ECO:0000256" key="1">
    <source>
        <dbReference type="ARBA" id="ARBA00004429"/>
    </source>
</evidence>
<dbReference type="InterPro" id="IPR011527">
    <property type="entry name" value="ABC1_TM_dom"/>
</dbReference>
<evidence type="ECO:0000313" key="14">
    <source>
        <dbReference type="EMBL" id="RNM41680.1"/>
    </source>
</evidence>
<dbReference type="SMART" id="SM00382">
    <property type="entry name" value="AAA"/>
    <property type="match status" value="1"/>
</dbReference>
<feature type="transmembrane region" description="Helical" evidence="10">
    <location>
        <begin position="277"/>
        <end position="296"/>
    </location>
</feature>
<feature type="transmembrane region" description="Helical" evidence="10">
    <location>
        <begin position="140"/>
        <end position="160"/>
    </location>
</feature>
<dbReference type="Gene3D" id="1.20.1560.10">
    <property type="entry name" value="ABC transporter type 1, transmembrane domain"/>
    <property type="match status" value="1"/>
</dbReference>
<evidence type="ECO:0000256" key="9">
    <source>
        <dbReference type="ARBA" id="ARBA00023455"/>
    </source>
</evidence>
<evidence type="ECO:0000256" key="3">
    <source>
        <dbReference type="ARBA" id="ARBA00022475"/>
    </source>
</evidence>
<dbReference type="Proteomes" id="UP000253817">
    <property type="component" value="Unassembled WGS sequence"/>
</dbReference>
<keyword evidence="8 10" id="KW-0472">Membrane</keyword>
<keyword evidence="15" id="KW-1185">Reference proteome</keyword>
<evidence type="ECO:0000313" key="15">
    <source>
        <dbReference type="Proteomes" id="UP000253817"/>
    </source>
</evidence>
<evidence type="ECO:0000256" key="6">
    <source>
        <dbReference type="ARBA" id="ARBA00022840"/>
    </source>
</evidence>
<evidence type="ECO:0000313" key="13">
    <source>
        <dbReference type="EMBL" id="RDB67637.1"/>
    </source>
</evidence>
<dbReference type="InterPro" id="IPR003593">
    <property type="entry name" value="AAA+_ATPase"/>
</dbReference>
<dbReference type="PANTHER" id="PTHR24221:SF397">
    <property type="entry name" value="ABC TRANSPORTER, ATP-BINDING TRANSMEMBRANE PROTEIN"/>
    <property type="match status" value="1"/>
</dbReference>
<feature type="domain" description="ABC transmembrane type-1" evidence="12">
    <location>
        <begin position="21"/>
        <end position="308"/>
    </location>
</feature>
<dbReference type="SUPFAM" id="SSF52540">
    <property type="entry name" value="P-loop containing nucleoside triphosphate hydrolases"/>
    <property type="match status" value="1"/>
</dbReference>
<feature type="transmembrane region" description="Helical" evidence="10">
    <location>
        <begin position="249"/>
        <end position="271"/>
    </location>
</feature>
<reference evidence="14" key="3">
    <citation type="journal article" date="2019" name="Microbiol. Resour. Announc.">
        <title>Draft Genome Sequences of Type Strains of Gordonibacter faecihominis, Paraeggerthella hongkongensis, Parvibacter caecicola,Slackia equolifaciens, Slackia faecicanis, and Slackia isoflavoniconvertens.</title>
        <authorList>
            <person name="Danylec N."/>
            <person name="Stoll D.A."/>
            <person name="Dotsch A."/>
            <person name="Huch M."/>
        </authorList>
    </citation>
    <scope>NUCLEOTIDE SEQUENCE</scope>
    <source>
        <strain evidence="14">DSM 16107</strain>
    </source>
</reference>
<comment type="caution">
    <text evidence="14">The sequence shown here is derived from an EMBL/GenBank/DDBJ whole genome shotgun (WGS) entry which is preliminary data.</text>
</comment>
<dbReference type="GO" id="GO:0005524">
    <property type="term" value="F:ATP binding"/>
    <property type="evidence" value="ECO:0007669"/>
    <property type="project" value="UniProtKB-KW"/>
</dbReference>
<evidence type="ECO:0000259" key="12">
    <source>
        <dbReference type="PROSITE" id="PS50929"/>
    </source>
</evidence>
<feature type="transmembrane region" description="Helical" evidence="10">
    <location>
        <begin position="61"/>
        <end position="79"/>
    </location>
</feature>
<keyword evidence="6 14" id="KW-0067">ATP-binding</keyword>
<feature type="transmembrane region" description="Helical" evidence="10">
    <location>
        <begin position="20"/>
        <end position="41"/>
    </location>
</feature>
<gene>
    <name evidence="13" type="ORF">C1876_12640</name>
    <name evidence="14" type="ORF">DMP09_08395</name>
</gene>
<protein>
    <submittedName>
        <fullName evidence="14">Multidrug ABC transporter ATP-binding protein</fullName>
    </submittedName>
</protein>
<proteinExistence type="inferred from homology"/>
<feature type="domain" description="ABC transporter" evidence="11">
    <location>
        <begin position="339"/>
        <end position="576"/>
    </location>
</feature>
<dbReference type="PANTHER" id="PTHR24221">
    <property type="entry name" value="ATP-BINDING CASSETTE SUB-FAMILY B"/>
    <property type="match status" value="1"/>
</dbReference>
<dbReference type="InterPro" id="IPR039421">
    <property type="entry name" value="Type_1_exporter"/>
</dbReference>
<dbReference type="GO" id="GO:0016887">
    <property type="term" value="F:ATP hydrolysis activity"/>
    <property type="evidence" value="ECO:0007669"/>
    <property type="project" value="InterPro"/>
</dbReference>
<dbReference type="EMBL" id="PPTT01000023">
    <property type="protein sequence ID" value="RDB67637.1"/>
    <property type="molecule type" value="Genomic_DNA"/>
</dbReference>
<dbReference type="PROSITE" id="PS00211">
    <property type="entry name" value="ABC_TRANSPORTER_1"/>
    <property type="match status" value="1"/>
</dbReference>
<evidence type="ECO:0000256" key="8">
    <source>
        <dbReference type="ARBA" id="ARBA00023136"/>
    </source>
</evidence>
<evidence type="ECO:0000256" key="10">
    <source>
        <dbReference type="SAM" id="Phobius"/>
    </source>
</evidence>
<dbReference type="RefSeq" id="WP_114547079.1">
    <property type="nucleotide sequence ID" value="NZ_PPTT01000023.1"/>
</dbReference>
<dbReference type="SUPFAM" id="SSF90123">
    <property type="entry name" value="ABC transporter transmembrane region"/>
    <property type="match status" value="1"/>
</dbReference>
<keyword evidence="7 10" id="KW-1133">Transmembrane helix</keyword>
<keyword evidence="3" id="KW-1003">Cell membrane</keyword>
<dbReference type="InterPro" id="IPR003439">
    <property type="entry name" value="ABC_transporter-like_ATP-bd"/>
</dbReference>
<dbReference type="GO" id="GO:0005886">
    <property type="term" value="C:plasma membrane"/>
    <property type="evidence" value="ECO:0007669"/>
    <property type="project" value="UniProtKB-SubCell"/>
</dbReference>
<organism evidence="14 16">
    <name type="scientific">Eggerthella sinensis</name>
    <dbReference type="NCBI Taxonomy" id="242230"/>
    <lineage>
        <taxon>Bacteria</taxon>
        <taxon>Bacillati</taxon>
        <taxon>Actinomycetota</taxon>
        <taxon>Coriobacteriia</taxon>
        <taxon>Eggerthellales</taxon>
        <taxon>Eggerthellaceae</taxon>
        <taxon>Eggerthella</taxon>
    </lineage>
</organism>
<reference evidence="16" key="2">
    <citation type="submission" date="2018-05" db="EMBL/GenBank/DDBJ databases">
        <title>Genome Sequencing of selected type strains of the family Eggerthellaceae.</title>
        <authorList>
            <person name="Danylec N."/>
            <person name="Stoll D.A."/>
            <person name="Doetsch A."/>
            <person name="Huch M."/>
        </authorList>
    </citation>
    <scope>NUCLEOTIDE SEQUENCE [LARGE SCALE GENOMIC DNA]</scope>
    <source>
        <strain evidence="16">DSM 16107</strain>
    </source>
</reference>
<name>A0A3N0IZ37_9ACTN</name>
<keyword evidence="2" id="KW-0813">Transport</keyword>
<dbReference type="InterPro" id="IPR036640">
    <property type="entry name" value="ABC1_TM_sf"/>
</dbReference>
<evidence type="ECO:0000256" key="7">
    <source>
        <dbReference type="ARBA" id="ARBA00022989"/>
    </source>
</evidence>
<evidence type="ECO:0000256" key="4">
    <source>
        <dbReference type="ARBA" id="ARBA00022692"/>
    </source>
</evidence>
<feature type="transmembrane region" description="Helical" evidence="10">
    <location>
        <begin position="166"/>
        <end position="183"/>
    </location>
</feature>
<dbReference type="Pfam" id="PF00005">
    <property type="entry name" value="ABC_tran"/>
    <property type="match status" value="1"/>
</dbReference>
<dbReference type="InterPro" id="IPR017871">
    <property type="entry name" value="ABC_transporter-like_CS"/>
</dbReference>
<dbReference type="AlphaFoldDB" id="A0A3N0IZ37"/>